<sequence>MIQAAVSRGCPLIFLIASRPEPRLCIHFYDKAVEPQLLRVRIEDDLNTRRDLTLYFHTRFNQLRDTHGHVLAHVEVAWPDEDVINKLVERACGQFIFAATVMAYLESDDALPQKRLEEILHIDTEDLPNSPYAALDLLYCQILSSCGEWEKVREILTLLVTAHSAEPHGNPHPGLLHETIPRLRNFSWRSPEGITRLLKLDRGEVQVLLFRLHAVMEVPGDADVDIRILHASFIEFLSDPHRSKKYHVNRLSEPEFLDYVVCALLYTCSSFKYTFSDTAVKFFKDSHLESFERFSVEHCLLLCQRSARSTKQLMDALNDFDPWCVATFSIQIGLGTSRVQMLFCSWKDTLIWAKGLSEHQPIAFISMMEMFMGGFYVILPPGSSLHTIAHLEHAVFATEASWKLLTRVFPASSVDPSMSVSSSLFIVRDSQTSVSKDCRIEIVRDEWVKSFNDLVQFFDCSDDLVSDICDDTRRSVSVFHLLQMSNLMCQKFRPLSCGWQELFLFLSGAV</sequence>
<organism evidence="1 2">
    <name type="scientific">Paramarasmius palmivorus</name>
    <dbReference type="NCBI Taxonomy" id="297713"/>
    <lineage>
        <taxon>Eukaryota</taxon>
        <taxon>Fungi</taxon>
        <taxon>Dikarya</taxon>
        <taxon>Basidiomycota</taxon>
        <taxon>Agaricomycotina</taxon>
        <taxon>Agaricomycetes</taxon>
        <taxon>Agaricomycetidae</taxon>
        <taxon>Agaricales</taxon>
        <taxon>Marasmiineae</taxon>
        <taxon>Marasmiaceae</taxon>
        <taxon>Paramarasmius</taxon>
    </lineage>
</organism>
<accession>A0AAW0B5D0</accession>
<reference evidence="1 2" key="1">
    <citation type="submission" date="2024-01" db="EMBL/GenBank/DDBJ databases">
        <title>A draft genome for a cacao thread blight-causing isolate of Paramarasmius palmivorus.</title>
        <authorList>
            <person name="Baruah I.K."/>
            <person name="Bukari Y."/>
            <person name="Amoako-Attah I."/>
            <person name="Meinhardt L.W."/>
            <person name="Bailey B.A."/>
            <person name="Cohen S.P."/>
        </authorList>
    </citation>
    <scope>NUCLEOTIDE SEQUENCE [LARGE SCALE GENOMIC DNA]</scope>
    <source>
        <strain evidence="1 2">GH-12</strain>
    </source>
</reference>
<evidence type="ECO:0000313" key="1">
    <source>
        <dbReference type="EMBL" id="KAK7021299.1"/>
    </source>
</evidence>
<proteinExistence type="predicted"/>
<protein>
    <submittedName>
        <fullName evidence="1">Uncharacterized protein</fullName>
    </submittedName>
</protein>
<keyword evidence="2" id="KW-1185">Reference proteome</keyword>
<name>A0AAW0B5D0_9AGAR</name>
<dbReference type="EMBL" id="JAYKXP010000173">
    <property type="protein sequence ID" value="KAK7021299.1"/>
    <property type="molecule type" value="Genomic_DNA"/>
</dbReference>
<comment type="caution">
    <text evidence="1">The sequence shown here is derived from an EMBL/GenBank/DDBJ whole genome shotgun (WGS) entry which is preliminary data.</text>
</comment>
<evidence type="ECO:0000313" key="2">
    <source>
        <dbReference type="Proteomes" id="UP001383192"/>
    </source>
</evidence>
<dbReference type="Proteomes" id="UP001383192">
    <property type="component" value="Unassembled WGS sequence"/>
</dbReference>
<gene>
    <name evidence="1" type="ORF">VNI00_017474</name>
</gene>
<dbReference type="AlphaFoldDB" id="A0AAW0B5D0"/>